<keyword evidence="8 14" id="KW-0808">Transferase</keyword>
<evidence type="ECO:0000313" key="14">
    <source>
        <dbReference type="EMBL" id="RAK22869.1"/>
    </source>
</evidence>
<organism evidence="14 15">
    <name type="scientific">Salipiger aestuarii</name>
    <dbReference type="NCBI Taxonomy" id="568098"/>
    <lineage>
        <taxon>Bacteria</taxon>
        <taxon>Pseudomonadati</taxon>
        <taxon>Pseudomonadota</taxon>
        <taxon>Alphaproteobacteria</taxon>
        <taxon>Rhodobacterales</taxon>
        <taxon>Roseobacteraceae</taxon>
        <taxon>Salipiger</taxon>
    </lineage>
</organism>
<dbReference type="NCBIfam" id="NF003962">
    <property type="entry name" value="PRK05454.2-5"/>
    <property type="match status" value="1"/>
</dbReference>
<evidence type="ECO:0000256" key="7">
    <source>
        <dbReference type="ARBA" id="ARBA00022676"/>
    </source>
</evidence>
<evidence type="ECO:0000259" key="13">
    <source>
        <dbReference type="Pfam" id="PF13632"/>
    </source>
</evidence>
<dbReference type="AlphaFoldDB" id="A0A327YY83"/>
<dbReference type="InterPro" id="IPR029044">
    <property type="entry name" value="Nucleotide-diphossugar_trans"/>
</dbReference>
<protein>
    <recommendedName>
        <fullName evidence="4">Glucans biosynthesis glucosyltransferase H</fullName>
    </recommendedName>
</protein>
<feature type="domain" description="Glycosyltransferase 2-like" evidence="13">
    <location>
        <begin position="185"/>
        <end position="377"/>
    </location>
</feature>
<dbReference type="NCBIfam" id="NF003959">
    <property type="entry name" value="PRK05454.2-2"/>
    <property type="match status" value="1"/>
</dbReference>
<evidence type="ECO:0000256" key="2">
    <source>
        <dbReference type="ARBA" id="ARBA00005001"/>
    </source>
</evidence>
<dbReference type="Proteomes" id="UP000249165">
    <property type="component" value="Unassembled WGS sequence"/>
</dbReference>
<keyword evidence="6" id="KW-0997">Cell inner membrane</keyword>
<reference evidence="14 15" key="1">
    <citation type="submission" date="2018-06" db="EMBL/GenBank/DDBJ databases">
        <title>Genomic Encyclopedia of Archaeal and Bacterial Type Strains, Phase II (KMG-II): from individual species to whole genera.</title>
        <authorList>
            <person name="Goeker M."/>
        </authorList>
    </citation>
    <scope>NUCLEOTIDE SEQUENCE [LARGE SCALE GENOMIC DNA]</scope>
    <source>
        <strain evidence="14 15">DSM 22011</strain>
    </source>
</reference>
<comment type="pathway">
    <text evidence="2">Glycan metabolism; osmoregulated periplasmic glucan (OPG) biosynthesis.</text>
</comment>
<comment type="subcellular location">
    <subcellularLocation>
        <location evidence="1">Cell inner membrane</location>
        <topology evidence="1">Multi-pass membrane protein</topology>
    </subcellularLocation>
</comment>
<dbReference type="InterPro" id="IPR050321">
    <property type="entry name" value="Glycosyltr_2/OpgH_subfam"/>
</dbReference>
<evidence type="ECO:0000256" key="1">
    <source>
        <dbReference type="ARBA" id="ARBA00004429"/>
    </source>
</evidence>
<proteinExistence type="inferred from homology"/>
<name>A0A327YY83_9RHOB</name>
<dbReference type="RefSeq" id="WP_009506739.1">
    <property type="nucleotide sequence ID" value="NZ_LIGK01000004.1"/>
</dbReference>
<dbReference type="GO" id="GO:0016758">
    <property type="term" value="F:hexosyltransferase activity"/>
    <property type="evidence" value="ECO:0007669"/>
    <property type="project" value="TreeGrafter"/>
</dbReference>
<evidence type="ECO:0000256" key="10">
    <source>
        <dbReference type="ARBA" id="ARBA00022989"/>
    </source>
</evidence>
<evidence type="ECO:0000256" key="9">
    <source>
        <dbReference type="ARBA" id="ARBA00022692"/>
    </source>
</evidence>
<keyword evidence="7" id="KW-0328">Glycosyltransferase</keyword>
<dbReference type="GO" id="GO:0005886">
    <property type="term" value="C:plasma membrane"/>
    <property type="evidence" value="ECO:0007669"/>
    <property type="project" value="UniProtKB-SubCell"/>
</dbReference>
<dbReference type="NCBIfam" id="NF003958">
    <property type="entry name" value="PRK05454.2-1"/>
    <property type="match status" value="1"/>
</dbReference>
<feature type="transmembrane region" description="Helical" evidence="12">
    <location>
        <begin position="47"/>
        <end position="70"/>
    </location>
</feature>
<evidence type="ECO:0000256" key="5">
    <source>
        <dbReference type="ARBA" id="ARBA00022475"/>
    </source>
</evidence>
<keyword evidence="15" id="KW-1185">Reference proteome</keyword>
<feature type="transmembrane region" description="Helical" evidence="12">
    <location>
        <begin position="360"/>
        <end position="383"/>
    </location>
</feature>
<sequence length="592" mass="63994">MGARVDLATAAARAIALALTVLAAVVATWLTLEASIQDGVQVWDVARAVLILVTTGWLAWGAVLGINGLVGRQATAPAPQITGTQPRTVVLVPICNEDPVATFARVAAMDRSVSAAGVATDIAILSDTRDETLAAVERVTFARLLRETGGEGRIFYRRRTDNRGRKAGNIEDFFRSNGGAYEFAVILDADSLMEGSAIREMIARMQADPRLGLLQTLPKVVGAHSFFGRAMQFASVFHGPVFTRGLARLQGRTGPFWGHNAIVRVHAFVQSCGLPELGGKPPFGGHILSHDYVEAALLARAGWTVKVEQDIDGSFEEGPENLLSYARRDRRWCQGNLQHIRLLTAPGFALWSRYVFVQGIFSYLVSLLWAAFLVATVAGTVLAPEPDYFPDMHQLYPVFPSDRSREITALFFGIVGLLILPKVAILWQASATGRARGFGGTPGALRSVLTEILLTSAIAPVMLMFQSRAVLQVLSGQDGGWPANARGEGRLGVREGVAASWWIVITGGIILASVYFLAPGLTLWLLPVALPMIAAPWLIAFSSRSGGRSMFIVPEEFHPPAVVRTYRDIHSRWTIPGNTETPEPEPAMQPAS</sequence>
<evidence type="ECO:0000256" key="6">
    <source>
        <dbReference type="ARBA" id="ARBA00022519"/>
    </source>
</evidence>
<dbReference type="OrthoDB" id="9775281at2"/>
<feature type="transmembrane region" description="Helical" evidence="12">
    <location>
        <begin position="524"/>
        <end position="541"/>
    </location>
</feature>
<evidence type="ECO:0000256" key="4">
    <source>
        <dbReference type="ARBA" id="ARBA00020585"/>
    </source>
</evidence>
<keyword evidence="5" id="KW-1003">Cell membrane</keyword>
<dbReference type="PANTHER" id="PTHR43867:SF5">
    <property type="entry name" value="GLUCANS BIOSYNTHESIS GLUCOSYLTRANSFERASE H"/>
    <property type="match status" value="1"/>
</dbReference>
<dbReference type="PANTHER" id="PTHR43867">
    <property type="entry name" value="CELLULOSE SYNTHASE CATALYTIC SUBUNIT A [UDP-FORMING]"/>
    <property type="match status" value="1"/>
</dbReference>
<keyword evidence="10 12" id="KW-1133">Transmembrane helix</keyword>
<dbReference type="SUPFAM" id="SSF53448">
    <property type="entry name" value="Nucleotide-diphospho-sugar transferases"/>
    <property type="match status" value="1"/>
</dbReference>
<keyword evidence="9 12" id="KW-0812">Transmembrane</keyword>
<dbReference type="InterPro" id="IPR001173">
    <property type="entry name" value="Glyco_trans_2-like"/>
</dbReference>
<accession>A0A327YY83</accession>
<keyword evidence="11 12" id="KW-0472">Membrane</keyword>
<dbReference type="EMBL" id="QLMG01000002">
    <property type="protein sequence ID" value="RAK22869.1"/>
    <property type="molecule type" value="Genomic_DNA"/>
</dbReference>
<comment type="caution">
    <text evidence="14">The sequence shown here is derived from an EMBL/GenBank/DDBJ whole genome shotgun (WGS) entry which is preliminary data.</text>
</comment>
<evidence type="ECO:0000313" key="15">
    <source>
        <dbReference type="Proteomes" id="UP000249165"/>
    </source>
</evidence>
<comment type="similarity">
    <text evidence="3">Belongs to the glycosyltransferase 2 family. OpgH subfamily.</text>
</comment>
<dbReference type="Gene3D" id="3.90.550.10">
    <property type="entry name" value="Spore Coat Polysaccharide Biosynthesis Protein SpsA, Chain A"/>
    <property type="match status" value="1"/>
</dbReference>
<evidence type="ECO:0000256" key="8">
    <source>
        <dbReference type="ARBA" id="ARBA00022679"/>
    </source>
</evidence>
<feature type="transmembrane region" description="Helical" evidence="12">
    <location>
        <begin position="407"/>
        <end position="427"/>
    </location>
</feature>
<gene>
    <name evidence="14" type="ORF">ATI53_100247</name>
</gene>
<feature type="transmembrane region" description="Helical" evidence="12">
    <location>
        <begin position="496"/>
        <end position="518"/>
    </location>
</feature>
<evidence type="ECO:0000256" key="11">
    <source>
        <dbReference type="ARBA" id="ARBA00023136"/>
    </source>
</evidence>
<evidence type="ECO:0000256" key="3">
    <source>
        <dbReference type="ARBA" id="ARBA00009337"/>
    </source>
</evidence>
<evidence type="ECO:0000256" key="12">
    <source>
        <dbReference type="SAM" id="Phobius"/>
    </source>
</evidence>
<dbReference type="Pfam" id="PF13632">
    <property type="entry name" value="Glyco_trans_2_3"/>
    <property type="match status" value="1"/>
</dbReference>